<dbReference type="OrthoDB" id="338237at2"/>
<dbReference type="InterPro" id="IPR034660">
    <property type="entry name" value="DinB/YfiT-like"/>
</dbReference>
<dbReference type="Pfam" id="PF09351">
    <property type="entry name" value="DUF1993"/>
    <property type="match status" value="1"/>
</dbReference>
<gene>
    <name evidence="1" type="ORF">FIV34_11840</name>
</gene>
<dbReference type="Gene3D" id="1.20.120.450">
    <property type="entry name" value="dinb family like domain"/>
    <property type="match status" value="1"/>
</dbReference>
<dbReference type="InterPro" id="IPR018531">
    <property type="entry name" value="DUF1993"/>
</dbReference>
<dbReference type="AlphaFoldDB" id="A0A4Y5Z3B6"/>
<dbReference type="KEGG" id="lpy:FIV34_11840"/>
<dbReference type="Proteomes" id="UP000316093">
    <property type="component" value="Chromosome"/>
</dbReference>
<reference evidence="1 2" key="1">
    <citation type="submission" date="2019-06" db="EMBL/GenBank/DDBJ databases">
        <title>A complete genome sequence for Luteibacter pinisoli MAH-14.</title>
        <authorList>
            <person name="Baltrus D.A."/>
        </authorList>
    </citation>
    <scope>NUCLEOTIDE SEQUENCE [LARGE SCALE GENOMIC DNA]</scope>
    <source>
        <strain evidence="1 2">MAH-14</strain>
    </source>
</reference>
<accession>A0A4Y5Z3B6</accession>
<protein>
    <submittedName>
        <fullName evidence="1">DUF1993 domain-containing protein</fullName>
    </submittedName>
</protein>
<name>A0A4Y5Z3B6_9GAMM</name>
<organism evidence="1 2">
    <name type="scientific">Luteibacter pinisoli</name>
    <dbReference type="NCBI Taxonomy" id="2589080"/>
    <lineage>
        <taxon>Bacteria</taxon>
        <taxon>Pseudomonadati</taxon>
        <taxon>Pseudomonadota</taxon>
        <taxon>Gammaproteobacteria</taxon>
        <taxon>Lysobacterales</taxon>
        <taxon>Rhodanobacteraceae</taxon>
        <taxon>Luteibacter</taxon>
    </lineage>
</organism>
<keyword evidence="2" id="KW-1185">Reference proteome</keyword>
<dbReference type="PANTHER" id="PTHR36922:SF1">
    <property type="entry name" value="DUF1993 DOMAIN-CONTAINING PROTEIN"/>
    <property type="match status" value="1"/>
</dbReference>
<proteinExistence type="predicted"/>
<dbReference type="PANTHER" id="PTHR36922">
    <property type="entry name" value="BLL2446 PROTEIN"/>
    <property type="match status" value="1"/>
</dbReference>
<sequence length="174" mass="19264">MSLTLFDITIPVLLRGLDRVDNYLKIAEAHCEELGFDPAVLIQARLAPDMLTLAGQVQRASDTSKGCAARLSGKTAPVMGDTESTFAELFARVDNTRWFIRSVSADDMAQAEEKTIQMSYRSVDGELDAKTYVLTVVLPNFFFHISTLHGILRARGLEIGKRDYFGPLSYIQSA</sequence>
<evidence type="ECO:0000313" key="1">
    <source>
        <dbReference type="EMBL" id="QDE39852.1"/>
    </source>
</evidence>
<evidence type="ECO:0000313" key="2">
    <source>
        <dbReference type="Proteomes" id="UP000316093"/>
    </source>
</evidence>
<dbReference type="EMBL" id="CP041046">
    <property type="protein sequence ID" value="QDE39852.1"/>
    <property type="molecule type" value="Genomic_DNA"/>
</dbReference>
<dbReference type="RefSeq" id="WP_139982989.1">
    <property type="nucleotide sequence ID" value="NZ_CP041046.1"/>
</dbReference>
<dbReference type="SUPFAM" id="SSF109854">
    <property type="entry name" value="DinB/YfiT-like putative metalloenzymes"/>
    <property type="match status" value="1"/>
</dbReference>